<keyword evidence="2" id="KW-0472">Membrane</keyword>
<evidence type="ECO:0000313" key="4">
    <source>
        <dbReference type="Proteomes" id="UP000266861"/>
    </source>
</evidence>
<feature type="transmembrane region" description="Helical" evidence="2">
    <location>
        <begin position="873"/>
        <end position="896"/>
    </location>
</feature>
<feature type="transmembrane region" description="Helical" evidence="2">
    <location>
        <begin position="765"/>
        <end position="787"/>
    </location>
</feature>
<dbReference type="GO" id="GO:0005216">
    <property type="term" value="F:monoatomic ion channel activity"/>
    <property type="evidence" value="ECO:0007669"/>
    <property type="project" value="InterPro"/>
</dbReference>
<dbReference type="AlphaFoldDB" id="A0A397IZQ8"/>
<dbReference type="Proteomes" id="UP000266861">
    <property type="component" value="Unassembled WGS sequence"/>
</dbReference>
<comment type="caution">
    <text evidence="3">The sequence shown here is derived from an EMBL/GenBank/DDBJ whole genome shotgun (WGS) entry which is preliminary data.</text>
</comment>
<keyword evidence="2" id="KW-0812">Transmembrane</keyword>
<sequence>MIEEFEFEKLCGVSDEGLLNILYKGKNKDVKERAVFDIGKDQRPLATFKNHVTDLKFLKNGYMVVTEMSDNEKFAPFVGIKVFSIRKTQESTHLEFRHSMAIHPTTVYSSIDSRNFLSDGKFLFGYDLVQQWNIVNVTFENNFHQNFSQVCLTNDEILSKYKEENFILMHLKKPNLKPLTFSPFYQLHDVDEISISKNYDFLNIREVKEDNMQLEFNGYYFVDLYDARFGNISMPEKVISIVDNKPQMRNLVCKEIMQQQINRFMSTHFLLSNNLPFINEIKGEKITYGEFPGENITWKIDKGENGVTLSAIGDEELPIDTLILDEFLKIFNNNDDTESIYDDSYIQSYLLPNDDLIIVAKNSLMFITATDRIQILYYFSRNQFFLDGEMLMIDIDSNFKVERFEFFLNNLDKKFDGRHPYKDMIMIYLDNLITFTLYAANILTAAIITHRGDYIELIIDKCLEYYKMNPDQINMFKVVTSSLPKLRKSYPYYINKFLIHTALIKAPHINKIYESKHSHLCGYTHEAHLFTLNVFSRFYFNTLHYLVLYTLHYFKLLSKSVSKKKLDTNPTIDLYVPLPGFASYSATYNFFEELLWKAEPNGFVKTIIPELYSDWAGEALINFKWKTFGRIYYIGIWILYTFFFLTFTLATTEFDGFLTSSERKFLLKICVLLGVIQLYFELRKFIWNPGKYISISNFTVLIDLSTYLFPIYTSIFLLTNNYQSTAIWQRVISVLVLDIKFIFFLRSFSYFGVFFEIISNVAKSVLSFSIILVFIIFAYAHAFYILLRPVRPFDPDNPDYDDPNSPWNLATKFKTILPDGNLSSTSTLIETPSSSTNLFESLDTAILAVFALMTGDYSSLSGWEMRDNATLSVLWISFLFLTGIYLLNMFIGLLNLGILNKNNYALFLTKKAKIIAEIELFYLLPNQRRWRHWFPDHIYYHANVEEVQAKLLELNEINLRPDRQYKLYKPIIHHNLLKLINMDKNNQKKAVTDEIIKFDAWTQTD</sequence>
<feature type="transmembrane region" description="Helical" evidence="2">
    <location>
        <begin position="665"/>
        <end position="682"/>
    </location>
</feature>
<evidence type="ECO:0000256" key="2">
    <source>
        <dbReference type="SAM" id="Phobius"/>
    </source>
</evidence>
<evidence type="ECO:0008006" key="5">
    <source>
        <dbReference type="Google" id="ProtNLM"/>
    </source>
</evidence>
<feature type="transmembrane region" description="Helical" evidence="2">
    <location>
        <begin position="731"/>
        <end position="753"/>
    </location>
</feature>
<organism evidence="3 4">
    <name type="scientific">Diversispora epigaea</name>
    <dbReference type="NCBI Taxonomy" id="1348612"/>
    <lineage>
        <taxon>Eukaryota</taxon>
        <taxon>Fungi</taxon>
        <taxon>Fungi incertae sedis</taxon>
        <taxon>Mucoromycota</taxon>
        <taxon>Glomeromycotina</taxon>
        <taxon>Glomeromycetes</taxon>
        <taxon>Diversisporales</taxon>
        <taxon>Diversisporaceae</taxon>
        <taxon>Diversispora</taxon>
    </lineage>
</organism>
<keyword evidence="2" id="KW-1133">Transmembrane helix</keyword>
<evidence type="ECO:0000313" key="3">
    <source>
        <dbReference type="EMBL" id="RHZ81525.1"/>
    </source>
</evidence>
<feature type="transmembrane region" description="Helical" evidence="2">
    <location>
        <begin position="631"/>
        <end position="650"/>
    </location>
</feature>
<evidence type="ECO:0000256" key="1">
    <source>
        <dbReference type="ARBA" id="ARBA00022737"/>
    </source>
</evidence>
<name>A0A397IZQ8_9GLOM</name>
<proteinExistence type="predicted"/>
<dbReference type="PANTHER" id="PTHR10582:SF2">
    <property type="entry name" value="INACTIVE"/>
    <property type="match status" value="1"/>
</dbReference>
<dbReference type="STRING" id="1348612.A0A397IZQ8"/>
<reference evidence="3 4" key="1">
    <citation type="submission" date="2018-08" db="EMBL/GenBank/DDBJ databases">
        <title>Genome and evolution of the arbuscular mycorrhizal fungus Diversispora epigaea (formerly Glomus versiforme) and its bacterial endosymbionts.</title>
        <authorList>
            <person name="Sun X."/>
            <person name="Fei Z."/>
            <person name="Harrison M."/>
        </authorList>
    </citation>
    <scope>NUCLEOTIDE SEQUENCE [LARGE SCALE GENOMIC DNA]</scope>
    <source>
        <strain evidence="3 4">IT104</strain>
    </source>
</reference>
<protein>
    <recommendedName>
        <fullName evidence="5">Ion transport domain-containing protein</fullName>
    </recommendedName>
</protein>
<accession>A0A397IZQ8</accession>
<dbReference type="GO" id="GO:0098703">
    <property type="term" value="P:calcium ion import across plasma membrane"/>
    <property type="evidence" value="ECO:0007669"/>
    <property type="project" value="TreeGrafter"/>
</dbReference>
<keyword evidence="1" id="KW-0677">Repeat</keyword>
<dbReference type="GO" id="GO:0005886">
    <property type="term" value="C:plasma membrane"/>
    <property type="evidence" value="ECO:0007669"/>
    <property type="project" value="TreeGrafter"/>
</dbReference>
<gene>
    <name evidence="3" type="ORF">Glove_120g59</name>
</gene>
<keyword evidence="4" id="KW-1185">Reference proteome</keyword>
<dbReference type="PANTHER" id="PTHR10582">
    <property type="entry name" value="TRANSIENT RECEPTOR POTENTIAL ION CHANNEL PROTEIN"/>
    <property type="match status" value="1"/>
</dbReference>
<dbReference type="InterPro" id="IPR024862">
    <property type="entry name" value="TRPV"/>
</dbReference>
<feature type="transmembrane region" description="Helical" evidence="2">
    <location>
        <begin position="694"/>
        <end position="719"/>
    </location>
</feature>
<dbReference type="OrthoDB" id="2412883at2759"/>
<dbReference type="EMBL" id="PQFF01000112">
    <property type="protein sequence ID" value="RHZ81525.1"/>
    <property type="molecule type" value="Genomic_DNA"/>
</dbReference>